<protein>
    <submittedName>
        <fullName evidence="1">Uncharacterized protein</fullName>
    </submittedName>
</protein>
<evidence type="ECO:0000313" key="2">
    <source>
        <dbReference type="Proteomes" id="UP000199116"/>
    </source>
</evidence>
<proteinExistence type="predicted"/>
<name>A0A1I2KU63_9FLAO</name>
<reference evidence="2" key="1">
    <citation type="submission" date="2016-10" db="EMBL/GenBank/DDBJ databases">
        <authorList>
            <person name="Varghese N."/>
            <person name="Submissions S."/>
        </authorList>
    </citation>
    <scope>NUCLEOTIDE SEQUENCE [LARGE SCALE GENOMIC DNA]</scope>
    <source>
        <strain evidence="2">DSM 23515</strain>
    </source>
</reference>
<dbReference type="Proteomes" id="UP000199116">
    <property type="component" value="Unassembled WGS sequence"/>
</dbReference>
<organism evidence="1 2">
    <name type="scientific">Salegentibacter agarivorans</name>
    <dbReference type="NCBI Taxonomy" id="345907"/>
    <lineage>
        <taxon>Bacteria</taxon>
        <taxon>Pseudomonadati</taxon>
        <taxon>Bacteroidota</taxon>
        <taxon>Flavobacteriia</taxon>
        <taxon>Flavobacteriales</taxon>
        <taxon>Flavobacteriaceae</taxon>
        <taxon>Salegentibacter</taxon>
    </lineage>
</organism>
<dbReference type="AlphaFoldDB" id="A0A1I2KU63"/>
<sequence length="393" mass="44132">MTNKLYNSSFTKNSFLGIAAKLSKPEQENILAELFEQLLLFDKIIISTDKDNETLAFLIYKLGLDTVVRLVRSGYVQFSIKSAMIFTSTGRRREDGTIDESVIYNQPPISGGSLHGDEIDPSTNVYRGLKMLGIDKKERNRLINIIVPKYVNDNNFELGGNVAKVILDAYTNNNLEQLGLPFHKDPFDLNIEERKILFQLGNTILDSSMLAKNNYKSYNNYEHIEIQKKNLENIGKAYNVSKNVSEILKIENTPDLKNLYLENSFDMSDIFKIRHLSSAKYFRNWINSVGENANSYEVTEAYLSEINGHKKFFNTISGKFIKNTFTFGATTGLGSLLGGPVGAVVGAAATPIANIGIDYSLGLLEEYVLEGLIEGKNPKSYIDKLKIEINKTK</sequence>
<keyword evidence="2" id="KW-1185">Reference proteome</keyword>
<accession>A0A1I2KU63</accession>
<dbReference type="EMBL" id="FOOH01000005">
    <property type="protein sequence ID" value="SFF70554.1"/>
    <property type="molecule type" value="Genomic_DNA"/>
</dbReference>
<evidence type="ECO:0000313" key="1">
    <source>
        <dbReference type="EMBL" id="SFF70554.1"/>
    </source>
</evidence>
<dbReference type="RefSeq" id="WP_093303493.1">
    <property type="nucleotide sequence ID" value="NZ_FOOH01000005.1"/>
</dbReference>
<gene>
    <name evidence="1" type="ORF">SAMN04488033_105124</name>
</gene>